<organism evidence="1 2">
    <name type="scientific">Brachionus plicatilis</name>
    <name type="common">Marine rotifer</name>
    <name type="synonym">Brachionus muelleri</name>
    <dbReference type="NCBI Taxonomy" id="10195"/>
    <lineage>
        <taxon>Eukaryota</taxon>
        <taxon>Metazoa</taxon>
        <taxon>Spiralia</taxon>
        <taxon>Gnathifera</taxon>
        <taxon>Rotifera</taxon>
        <taxon>Eurotatoria</taxon>
        <taxon>Monogononta</taxon>
        <taxon>Pseudotrocha</taxon>
        <taxon>Ploima</taxon>
        <taxon>Brachionidae</taxon>
        <taxon>Brachionus</taxon>
    </lineage>
</organism>
<dbReference type="EMBL" id="REGN01004122">
    <property type="protein sequence ID" value="RNA19014.1"/>
    <property type="molecule type" value="Genomic_DNA"/>
</dbReference>
<comment type="caution">
    <text evidence="1">The sequence shown here is derived from an EMBL/GenBank/DDBJ whole genome shotgun (WGS) entry which is preliminary data.</text>
</comment>
<gene>
    <name evidence="1" type="ORF">BpHYR1_034637</name>
</gene>
<evidence type="ECO:0000313" key="1">
    <source>
        <dbReference type="EMBL" id="RNA19014.1"/>
    </source>
</evidence>
<name>A0A3M7R6K6_BRAPC</name>
<dbReference type="Proteomes" id="UP000276133">
    <property type="component" value="Unassembled WGS sequence"/>
</dbReference>
<reference evidence="1 2" key="1">
    <citation type="journal article" date="2018" name="Sci. Rep.">
        <title>Genomic signatures of local adaptation to the degree of environmental predictability in rotifers.</title>
        <authorList>
            <person name="Franch-Gras L."/>
            <person name="Hahn C."/>
            <person name="Garcia-Roger E.M."/>
            <person name="Carmona M.J."/>
            <person name="Serra M."/>
            <person name="Gomez A."/>
        </authorList>
    </citation>
    <scope>NUCLEOTIDE SEQUENCE [LARGE SCALE GENOMIC DNA]</scope>
    <source>
        <strain evidence="1">HYR1</strain>
    </source>
</reference>
<dbReference type="AlphaFoldDB" id="A0A3M7R6K6"/>
<evidence type="ECO:0000313" key="2">
    <source>
        <dbReference type="Proteomes" id="UP000276133"/>
    </source>
</evidence>
<accession>A0A3M7R6K6</accession>
<keyword evidence="2" id="KW-1185">Reference proteome</keyword>
<protein>
    <submittedName>
        <fullName evidence="1">Uncharacterized protein</fullName>
    </submittedName>
</protein>
<sequence>MLLNSLHSRSLNNINNIKKIYVILIINVSKEELTQKLQNGEDYTQFRTIKLEFYLDFFYDNH</sequence>
<proteinExistence type="predicted"/>